<protein>
    <submittedName>
        <fullName evidence="1">Uncharacterized protein</fullName>
    </submittedName>
</protein>
<reference evidence="1" key="1">
    <citation type="submission" date="2020-08" db="EMBL/GenBank/DDBJ databases">
        <title>Multicomponent nature underlies the extraordinary mechanical properties of spider dragline silk.</title>
        <authorList>
            <person name="Kono N."/>
            <person name="Nakamura H."/>
            <person name="Mori M."/>
            <person name="Yoshida Y."/>
            <person name="Ohtoshi R."/>
            <person name="Malay A.D."/>
            <person name="Moran D.A.P."/>
            <person name="Tomita M."/>
            <person name="Numata K."/>
            <person name="Arakawa K."/>
        </authorList>
    </citation>
    <scope>NUCLEOTIDE SEQUENCE</scope>
</reference>
<sequence length="106" mass="11882">ISYSILRKKKRWEKKDYLPHRLPSLDDNKETRQLQTHTRDSAIALEQLSPAFCHSIPLRENVLTRGSHCVTADCQSIVFGPSLITGVREEAGPDCRRPAAKGIGCP</sequence>
<proteinExistence type="predicted"/>
<dbReference type="Proteomes" id="UP000886998">
    <property type="component" value="Unassembled WGS sequence"/>
</dbReference>
<name>A0A8X6XVH4_9ARAC</name>
<dbReference type="AlphaFoldDB" id="A0A8X6XVH4"/>
<evidence type="ECO:0000313" key="2">
    <source>
        <dbReference type="Proteomes" id="UP000886998"/>
    </source>
</evidence>
<accession>A0A8X6XVH4</accession>
<gene>
    <name evidence="1" type="ORF">TNIN_161731</name>
</gene>
<feature type="non-terminal residue" evidence="1">
    <location>
        <position position="1"/>
    </location>
</feature>
<keyword evidence="2" id="KW-1185">Reference proteome</keyword>
<comment type="caution">
    <text evidence="1">The sequence shown here is derived from an EMBL/GenBank/DDBJ whole genome shotgun (WGS) entry which is preliminary data.</text>
</comment>
<evidence type="ECO:0000313" key="1">
    <source>
        <dbReference type="EMBL" id="GFY59833.1"/>
    </source>
</evidence>
<organism evidence="1 2">
    <name type="scientific">Trichonephila inaurata madagascariensis</name>
    <dbReference type="NCBI Taxonomy" id="2747483"/>
    <lineage>
        <taxon>Eukaryota</taxon>
        <taxon>Metazoa</taxon>
        <taxon>Ecdysozoa</taxon>
        <taxon>Arthropoda</taxon>
        <taxon>Chelicerata</taxon>
        <taxon>Arachnida</taxon>
        <taxon>Araneae</taxon>
        <taxon>Araneomorphae</taxon>
        <taxon>Entelegynae</taxon>
        <taxon>Araneoidea</taxon>
        <taxon>Nephilidae</taxon>
        <taxon>Trichonephila</taxon>
        <taxon>Trichonephila inaurata</taxon>
    </lineage>
</organism>
<dbReference type="EMBL" id="BMAV01012844">
    <property type="protein sequence ID" value="GFY59833.1"/>
    <property type="molecule type" value="Genomic_DNA"/>
</dbReference>